<proteinExistence type="predicted"/>
<keyword evidence="6 7" id="KW-0472">Membrane</keyword>
<dbReference type="Pfam" id="PF00654">
    <property type="entry name" value="Voltage_CLC"/>
    <property type="match status" value="1"/>
</dbReference>
<dbReference type="Gene3D" id="1.10.3080.10">
    <property type="entry name" value="Clc chloride channel"/>
    <property type="match status" value="1"/>
</dbReference>
<dbReference type="PANTHER" id="PTHR11689:SF136">
    <property type="entry name" value="H(+)_CL(-) EXCHANGE TRANSPORTER 7"/>
    <property type="match status" value="1"/>
</dbReference>
<feature type="transmembrane region" description="Helical" evidence="7">
    <location>
        <begin position="441"/>
        <end position="463"/>
    </location>
</feature>
<keyword evidence="5" id="KW-0129">CBS domain</keyword>
<feature type="transmembrane region" description="Helical" evidence="7">
    <location>
        <begin position="275"/>
        <end position="296"/>
    </location>
</feature>
<organism evidence="8 9">
    <name type="scientific">Ditylenchus dipsaci</name>
    <dbReference type="NCBI Taxonomy" id="166011"/>
    <lineage>
        <taxon>Eukaryota</taxon>
        <taxon>Metazoa</taxon>
        <taxon>Ecdysozoa</taxon>
        <taxon>Nematoda</taxon>
        <taxon>Chromadorea</taxon>
        <taxon>Rhabditida</taxon>
        <taxon>Tylenchina</taxon>
        <taxon>Tylenchomorpha</taxon>
        <taxon>Sphaerularioidea</taxon>
        <taxon>Anguinidae</taxon>
        <taxon>Anguininae</taxon>
        <taxon>Ditylenchus</taxon>
    </lineage>
</organism>
<feature type="transmembrane region" description="Helical" evidence="7">
    <location>
        <begin position="483"/>
        <end position="507"/>
    </location>
</feature>
<keyword evidence="4 7" id="KW-1133">Transmembrane helix</keyword>
<dbReference type="SUPFAM" id="SSF81340">
    <property type="entry name" value="Clc chloride channel"/>
    <property type="match status" value="1"/>
</dbReference>
<feature type="transmembrane region" description="Helical" evidence="7">
    <location>
        <begin position="513"/>
        <end position="530"/>
    </location>
</feature>
<feature type="transmembrane region" description="Helical" evidence="7">
    <location>
        <begin position="308"/>
        <end position="330"/>
    </location>
</feature>
<reference evidence="9" key="1">
    <citation type="submission" date="2022-11" db="UniProtKB">
        <authorList>
            <consortium name="WormBaseParasite"/>
        </authorList>
    </citation>
    <scope>IDENTIFICATION</scope>
</reference>
<feature type="transmembrane region" description="Helical" evidence="7">
    <location>
        <begin position="127"/>
        <end position="151"/>
    </location>
</feature>
<evidence type="ECO:0000313" key="9">
    <source>
        <dbReference type="WBParaSite" id="jg16914"/>
    </source>
</evidence>
<sequence>MKFEILQSTISDAKILHFRPQTLIRDGQGRAISHSSLDPNEDPVSGLERVSSALNIQNAQRRLYRERTRRMQEAADEPRAIPSSANAHTLSEKFESLDYEIVENELYRAAESDKEHQQKLFRQSVDRWVVCFLIGVCTAIVAAFIDIMVYYSSKLKFHLMISSLVSVCEHQSIGDAGCMWIVLSAWAAYNSAAGSGIPHIKCFLNGIQIPGVVRLKTLFVKAVGVACSVGGGLAAGKEGPMIHSGAVVAAGISQGRCLTFPMDFRIFRYFRNDRAGAAAGVSAAFASPIGGVLFSLEEGASFWNQSLTWRMFFSAMISTFTLNCFLSVFYGRAGYLSWDGLANFGVFDNKSAYALKNYVKTRRQKFFECILVAAASAFTGFITLFDKAMVSQRKIQCCGKSVFPKSRRKCKESFAQSYKLVSSIYSSNICYRIFCAYPLDIWFVGASGIFIPCLLTGAAWGRLFGIGVEYLFPNLAGIDPGKYALAGAAAQLGGVVRMTISLTAIIVEATKDISFGLPIMLVLMIAKWVGDIFNEGLYDSHIALAEIPLLDGMHPNYLGTS</sequence>
<comment type="subcellular location">
    <subcellularLocation>
        <location evidence="1">Membrane</location>
        <topology evidence="1">Multi-pass membrane protein</topology>
    </subcellularLocation>
</comment>
<dbReference type="Proteomes" id="UP000887574">
    <property type="component" value="Unplaced"/>
</dbReference>
<protein>
    <submittedName>
        <fullName evidence="9">Uncharacterized protein</fullName>
    </submittedName>
</protein>
<evidence type="ECO:0000313" key="8">
    <source>
        <dbReference type="Proteomes" id="UP000887574"/>
    </source>
</evidence>
<dbReference type="InterPro" id="IPR014743">
    <property type="entry name" value="Cl-channel_core"/>
</dbReference>
<evidence type="ECO:0000256" key="6">
    <source>
        <dbReference type="ARBA" id="ARBA00023136"/>
    </source>
</evidence>
<evidence type="ECO:0000256" key="7">
    <source>
        <dbReference type="SAM" id="Phobius"/>
    </source>
</evidence>
<evidence type="ECO:0000256" key="1">
    <source>
        <dbReference type="ARBA" id="ARBA00004141"/>
    </source>
</evidence>
<keyword evidence="3" id="KW-0677">Repeat</keyword>
<dbReference type="InterPro" id="IPR051280">
    <property type="entry name" value="Cl-channel/antiporter"/>
</dbReference>
<keyword evidence="2 7" id="KW-0812">Transmembrane</keyword>
<dbReference type="GO" id="GO:0015108">
    <property type="term" value="F:chloride transmembrane transporter activity"/>
    <property type="evidence" value="ECO:0007669"/>
    <property type="project" value="InterPro"/>
</dbReference>
<dbReference type="InterPro" id="IPR001807">
    <property type="entry name" value="ClC"/>
</dbReference>
<keyword evidence="8" id="KW-1185">Reference proteome</keyword>
<name>A0A915D9R7_9BILA</name>
<evidence type="ECO:0000256" key="5">
    <source>
        <dbReference type="ARBA" id="ARBA00023122"/>
    </source>
</evidence>
<evidence type="ECO:0000256" key="4">
    <source>
        <dbReference type="ARBA" id="ARBA00022989"/>
    </source>
</evidence>
<dbReference type="AlphaFoldDB" id="A0A915D9R7"/>
<evidence type="ECO:0000256" key="2">
    <source>
        <dbReference type="ARBA" id="ARBA00022692"/>
    </source>
</evidence>
<dbReference type="WBParaSite" id="jg16914">
    <property type="protein sequence ID" value="jg16914"/>
    <property type="gene ID" value="jg16914"/>
</dbReference>
<dbReference type="PANTHER" id="PTHR11689">
    <property type="entry name" value="CHLORIDE CHANNEL PROTEIN CLC FAMILY MEMBER"/>
    <property type="match status" value="1"/>
</dbReference>
<feature type="transmembrane region" description="Helical" evidence="7">
    <location>
        <begin position="366"/>
        <end position="385"/>
    </location>
</feature>
<dbReference type="GO" id="GO:0005765">
    <property type="term" value="C:lysosomal membrane"/>
    <property type="evidence" value="ECO:0007669"/>
    <property type="project" value="TreeGrafter"/>
</dbReference>
<dbReference type="PRINTS" id="PR00762">
    <property type="entry name" value="CLCHANNEL"/>
</dbReference>
<evidence type="ECO:0000256" key="3">
    <source>
        <dbReference type="ARBA" id="ARBA00022737"/>
    </source>
</evidence>
<accession>A0A915D9R7</accession>